<feature type="signal peptide" evidence="1">
    <location>
        <begin position="1"/>
        <end position="18"/>
    </location>
</feature>
<feature type="chain" id="PRO_5002203659" description="G domain-containing protein" evidence="1">
    <location>
        <begin position="19"/>
        <end position="290"/>
    </location>
</feature>
<gene>
    <name evidence="3" type="ORF">PAXINDRAFT_181787</name>
</gene>
<dbReference type="Pfam" id="PF01926">
    <property type="entry name" value="MMR_HSR1"/>
    <property type="match status" value="1"/>
</dbReference>
<keyword evidence="4" id="KW-1185">Reference proteome</keyword>
<dbReference type="EMBL" id="KN819374">
    <property type="protein sequence ID" value="KIJ11683.1"/>
    <property type="molecule type" value="Genomic_DNA"/>
</dbReference>
<dbReference type="OrthoDB" id="8954335at2759"/>
<keyword evidence="1" id="KW-0732">Signal</keyword>
<evidence type="ECO:0000256" key="1">
    <source>
        <dbReference type="SAM" id="SignalP"/>
    </source>
</evidence>
<dbReference type="Proteomes" id="UP000053647">
    <property type="component" value="Unassembled WGS sequence"/>
</dbReference>
<organism evidence="3 4">
    <name type="scientific">Paxillus involutus ATCC 200175</name>
    <dbReference type="NCBI Taxonomy" id="664439"/>
    <lineage>
        <taxon>Eukaryota</taxon>
        <taxon>Fungi</taxon>
        <taxon>Dikarya</taxon>
        <taxon>Basidiomycota</taxon>
        <taxon>Agaricomycotina</taxon>
        <taxon>Agaricomycetes</taxon>
        <taxon>Agaricomycetidae</taxon>
        <taxon>Boletales</taxon>
        <taxon>Paxilineae</taxon>
        <taxon>Paxillaceae</taxon>
        <taxon>Paxillus</taxon>
    </lineage>
</organism>
<evidence type="ECO:0000313" key="4">
    <source>
        <dbReference type="Proteomes" id="UP000053647"/>
    </source>
</evidence>
<feature type="domain" description="G" evidence="2">
    <location>
        <begin position="88"/>
        <end position="185"/>
    </location>
</feature>
<sequence>MSFQEFFCVSFGLHITWSCIHLLVHLQPNYGLCDEGSSVNRLMVLSAWLWRMLNPLEPKSPVMPMSVDNTACMILMIMITKGDQVHVIVVFGRTGMGVSSLVNLIIGREDAPFHTDIQACTQSPEPYRMDINGRAFDIYDIPGFGNDYDPAITIGQLYTERGIDLLIYCLKPGGGIVKGHYNAVRSAVPERIPMVAVVTGLEKYSGSMEEWWSGPKKGSEMLAAKGMKFVDHACVTTLSREDVSYNVKSYEQRYQSTQAVRSLIWRNCNGTRRITYVRSAGYLPDLPYAY</sequence>
<proteinExistence type="predicted"/>
<dbReference type="Gene3D" id="3.40.50.300">
    <property type="entry name" value="P-loop containing nucleotide triphosphate hydrolases"/>
    <property type="match status" value="1"/>
</dbReference>
<evidence type="ECO:0000313" key="3">
    <source>
        <dbReference type="EMBL" id="KIJ11683.1"/>
    </source>
</evidence>
<evidence type="ECO:0000259" key="2">
    <source>
        <dbReference type="Pfam" id="PF01926"/>
    </source>
</evidence>
<dbReference type="AlphaFoldDB" id="A0A0C9TM94"/>
<reference evidence="3 4" key="1">
    <citation type="submission" date="2014-06" db="EMBL/GenBank/DDBJ databases">
        <authorList>
            <consortium name="DOE Joint Genome Institute"/>
            <person name="Kuo A."/>
            <person name="Kohler A."/>
            <person name="Nagy L.G."/>
            <person name="Floudas D."/>
            <person name="Copeland A."/>
            <person name="Barry K.W."/>
            <person name="Cichocki N."/>
            <person name="Veneault-Fourrey C."/>
            <person name="LaButti K."/>
            <person name="Lindquist E.A."/>
            <person name="Lipzen A."/>
            <person name="Lundell T."/>
            <person name="Morin E."/>
            <person name="Murat C."/>
            <person name="Sun H."/>
            <person name="Tunlid A."/>
            <person name="Henrissat B."/>
            <person name="Grigoriev I.V."/>
            <person name="Hibbett D.S."/>
            <person name="Martin F."/>
            <person name="Nordberg H.P."/>
            <person name="Cantor M.N."/>
            <person name="Hua S.X."/>
        </authorList>
    </citation>
    <scope>NUCLEOTIDE SEQUENCE [LARGE SCALE GENOMIC DNA]</scope>
    <source>
        <strain evidence="3 4">ATCC 200175</strain>
    </source>
</reference>
<dbReference type="GO" id="GO:0005525">
    <property type="term" value="F:GTP binding"/>
    <property type="evidence" value="ECO:0007669"/>
    <property type="project" value="InterPro"/>
</dbReference>
<protein>
    <recommendedName>
        <fullName evidence="2">G domain-containing protein</fullName>
    </recommendedName>
</protein>
<dbReference type="SUPFAM" id="SSF52540">
    <property type="entry name" value="P-loop containing nucleoside triphosphate hydrolases"/>
    <property type="match status" value="1"/>
</dbReference>
<dbReference type="InterPro" id="IPR027417">
    <property type="entry name" value="P-loop_NTPase"/>
</dbReference>
<dbReference type="InterPro" id="IPR006073">
    <property type="entry name" value="GTP-bd"/>
</dbReference>
<accession>A0A0C9TM94</accession>
<name>A0A0C9TM94_PAXIN</name>
<dbReference type="HOGENOM" id="CLU_960095_0_0_1"/>
<reference evidence="4" key="2">
    <citation type="submission" date="2015-01" db="EMBL/GenBank/DDBJ databases">
        <title>Evolutionary Origins and Diversification of the Mycorrhizal Mutualists.</title>
        <authorList>
            <consortium name="DOE Joint Genome Institute"/>
            <consortium name="Mycorrhizal Genomics Consortium"/>
            <person name="Kohler A."/>
            <person name="Kuo A."/>
            <person name="Nagy L.G."/>
            <person name="Floudas D."/>
            <person name="Copeland A."/>
            <person name="Barry K.W."/>
            <person name="Cichocki N."/>
            <person name="Veneault-Fourrey C."/>
            <person name="LaButti K."/>
            <person name="Lindquist E.A."/>
            <person name="Lipzen A."/>
            <person name="Lundell T."/>
            <person name="Morin E."/>
            <person name="Murat C."/>
            <person name="Riley R."/>
            <person name="Ohm R."/>
            <person name="Sun H."/>
            <person name="Tunlid A."/>
            <person name="Henrissat B."/>
            <person name="Grigoriev I.V."/>
            <person name="Hibbett D.S."/>
            <person name="Martin F."/>
        </authorList>
    </citation>
    <scope>NUCLEOTIDE SEQUENCE [LARGE SCALE GENOMIC DNA]</scope>
    <source>
        <strain evidence="4">ATCC 200175</strain>
    </source>
</reference>